<dbReference type="eggNOG" id="COG0346">
    <property type="taxonomic scope" value="Bacteria"/>
</dbReference>
<dbReference type="PROSITE" id="PS51819">
    <property type="entry name" value="VOC"/>
    <property type="match status" value="1"/>
</dbReference>
<dbReference type="STRING" id="1280949.HAD_15717"/>
<dbReference type="PATRIC" id="fig|1280949.3.peg.3192"/>
<organism evidence="3 4">
    <name type="scientific">Hyphomonas adhaerens MHS-3</name>
    <dbReference type="NCBI Taxonomy" id="1280949"/>
    <lineage>
        <taxon>Bacteria</taxon>
        <taxon>Pseudomonadati</taxon>
        <taxon>Pseudomonadota</taxon>
        <taxon>Alphaproteobacteria</taxon>
        <taxon>Hyphomonadales</taxon>
        <taxon>Hyphomonadaceae</taxon>
        <taxon>Hyphomonas</taxon>
    </lineage>
</organism>
<dbReference type="PANTHER" id="PTHR43048">
    <property type="entry name" value="METHYLMALONYL-COA EPIMERASE"/>
    <property type="match status" value="1"/>
</dbReference>
<dbReference type="RefSeq" id="WP_035573409.1">
    <property type="nucleotide sequence ID" value="NZ_ARYH01000003.1"/>
</dbReference>
<dbReference type="AlphaFoldDB" id="A0A069E143"/>
<dbReference type="InterPro" id="IPR037523">
    <property type="entry name" value="VOC_core"/>
</dbReference>
<dbReference type="PANTHER" id="PTHR43048:SF6">
    <property type="entry name" value="BLR8189 PROTEIN"/>
    <property type="match status" value="1"/>
</dbReference>
<gene>
    <name evidence="3" type="ORF">HAD_15717</name>
</gene>
<dbReference type="EMBL" id="ARYH01000003">
    <property type="protein sequence ID" value="KCZ83149.1"/>
    <property type="molecule type" value="Genomic_DNA"/>
</dbReference>
<dbReference type="Proteomes" id="UP000027446">
    <property type="component" value="Unassembled WGS sequence"/>
</dbReference>
<dbReference type="InterPro" id="IPR004360">
    <property type="entry name" value="Glyas_Fos-R_dOase_dom"/>
</dbReference>
<dbReference type="InterPro" id="IPR051785">
    <property type="entry name" value="MMCE/EMCE_epimerase"/>
</dbReference>
<accession>A0A069E143</accession>
<dbReference type="GO" id="GO:0046872">
    <property type="term" value="F:metal ion binding"/>
    <property type="evidence" value="ECO:0007669"/>
    <property type="project" value="UniProtKB-KW"/>
</dbReference>
<dbReference type="Gene3D" id="3.10.180.10">
    <property type="entry name" value="2,3-Dihydroxybiphenyl 1,2-Dioxygenase, domain 1"/>
    <property type="match status" value="1"/>
</dbReference>
<protein>
    <submittedName>
        <fullName evidence="3">Glyoxalase family protein</fullName>
    </submittedName>
</protein>
<dbReference type="SUPFAM" id="SSF54593">
    <property type="entry name" value="Glyoxalase/Bleomycin resistance protein/Dihydroxybiphenyl dioxygenase"/>
    <property type="match status" value="1"/>
</dbReference>
<reference evidence="3 4" key="1">
    <citation type="journal article" date="2014" name="Antonie Van Leeuwenhoek">
        <title>Hyphomonas beringensis sp. nov. and Hyphomonas chukchiensis sp. nov., isolated from surface seawater of the Bering Sea and Chukchi Sea.</title>
        <authorList>
            <person name="Li C."/>
            <person name="Lai Q."/>
            <person name="Li G."/>
            <person name="Dong C."/>
            <person name="Wang J."/>
            <person name="Liao Y."/>
            <person name="Shao Z."/>
        </authorList>
    </citation>
    <scope>NUCLEOTIDE SEQUENCE [LARGE SCALE GENOMIC DNA]</scope>
    <source>
        <strain evidence="3 4">MHS-3</strain>
    </source>
</reference>
<evidence type="ECO:0000313" key="3">
    <source>
        <dbReference type="EMBL" id="KCZ83149.1"/>
    </source>
</evidence>
<keyword evidence="1" id="KW-0479">Metal-binding</keyword>
<keyword evidence="4" id="KW-1185">Reference proteome</keyword>
<sequence>MKPALFEHVNVTVSDPKKTAAMLVDLFGWHVRWEGPSKYDGYTVHVGTDDEYIALYALPKQDRPEQESYYRTGAVNHFGILVDDLDAAEQRILKSGLKTHSHQTYDPGSRFYFHDHDGIEWEVVSYA</sequence>
<evidence type="ECO:0000313" key="4">
    <source>
        <dbReference type="Proteomes" id="UP000027446"/>
    </source>
</evidence>
<dbReference type="CDD" id="cd06587">
    <property type="entry name" value="VOC"/>
    <property type="match status" value="1"/>
</dbReference>
<evidence type="ECO:0000259" key="2">
    <source>
        <dbReference type="PROSITE" id="PS51819"/>
    </source>
</evidence>
<feature type="domain" description="VOC" evidence="2">
    <location>
        <begin position="5"/>
        <end position="126"/>
    </location>
</feature>
<comment type="caution">
    <text evidence="3">The sequence shown here is derived from an EMBL/GenBank/DDBJ whole genome shotgun (WGS) entry which is preliminary data.</text>
</comment>
<dbReference type="GO" id="GO:0004493">
    <property type="term" value="F:methylmalonyl-CoA epimerase activity"/>
    <property type="evidence" value="ECO:0007669"/>
    <property type="project" value="TreeGrafter"/>
</dbReference>
<dbReference type="GO" id="GO:0046491">
    <property type="term" value="P:L-methylmalonyl-CoA metabolic process"/>
    <property type="evidence" value="ECO:0007669"/>
    <property type="project" value="TreeGrafter"/>
</dbReference>
<dbReference type="OrthoDB" id="7355345at2"/>
<name>A0A069E143_9PROT</name>
<proteinExistence type="predicted"/>
<dbReference type="InterPro" id="IPR029068">
    <property type="entry name" value="Glyas_Bleomycin-R_OHBP_Dase"/>
</dbReference>
<evidence type="ECO:0000256" key="1">
    <source>
        <dbReference type="ARBA" id="ARBA00022723"/>
    </source>
</evidence>
<dbReference type="Pfam" id="PF00903">
    <property type="entry name" value="Glyoxalase"/>
    <property type="match status" value="1"/>
</dbReference>